<evidence type="ECO:0000313" key="5">
    <source>
        <dbReference type="EMBL" id="TDS12963.1"/>
    </source>
</evidence>
<dbReference type="Gene3D" id="3.40.50.2300">
    <property type="match status" value="1"/>
</dbReference>
<dbReference type="EMBL" id="SNZV01000005">
    <property type="protein sequence ID" value="TDS12963.1"/>
    <property type="molecule type" value="Genomic_DNA"/>
</dbReference>
<keyword evidence="2" id="KW-0902">Two-component regulatory system</keyword>
<dbReference type="AlphaFoldDB" id="A0A4R7CWS3"/>
<sequence length="124" mass="13669">MGENIVFVCDDDTGISDMLALIIESTGIPVYVENNSTVLYEKLQEVKPRVLIIDLWMPVLSGDQIIRQLRADRSFDDLYIVCISASMHGEKTAMDAGANRFIAKPFDIADIISVISGELPSAYA</sequence>
<accession>A0A4R7CWS3</accession>
<dbReference type="PANTHER" id="PTHR44591">
    <property type="entry name" value="STRESS RESPONSE REGULATOR PROTEIN 1"/>
    <property type="match status" value="1"/>
</dbReference>
<evidence type="ECO:0000259" key="4">
    <source>
        <dbReference type="PROSITE" id="PS50110"/>
    </source>
</evidence>
<feature type="modified residue" description="4-aspartylphosphate" evidence="3">
    <location>
        <position position="54"/>
    </location>
</feature>
<evidence type="ECO:0000256" key="1">
    <source>
        <dbReference type="ARBA" id="ARBA00022553"/>
    </source>
</evidence>
<reference evidence="5 6" key="1">
    <citation type="submission" date="2019-03" db="EMBL/GenBank/DDBJ databases">
        <title>Genomic Encyclopedia of Type Strains, Phase III (KMG-III): the genomes of soil and plant-associated and newly described type strains.</title>
        <authorList>
            <person name="Whitman W."/>
        </authorList>
    </citation>
    <scope>NUCLEOTIDE SEQUENCE [LARGE SCALE GENOMIC DNA]</scope>
    <source>
        <strain evidence="5 6">CGMCC 1.12801</strain>
    </source>
</reference>
<evidence type="ECO:0000313" key="6">
    <source>
        <dbReference type="Proteomes" id="UP000294752"/>
    </source>
</evidence>
<dbReference type="OrthoDB" id="9789181at2"/>
<dbReference type="Pfam" id="PF00072">
    <property type="entry name" value="Response_reg"/>
    <property type="match status" value="1"/>
</dbReference>
<gene>
    <name evidence="5" type="ORF">B0I21_10594</name>
</gene>
<dbReference type="PANTHER" id="PTHR44591:SF14">
    <property type="entry name" value="PROTEIN PILG"/>
    <property type="match status" value="1"/>
</dbReference>
<dbReference type="Proteomes" id="UP000294752">
    <property type="component" value="Unassembled WGS sequence"/>
</dbReference>
<dbReference type="PROSITE" id="PS50110">
    <property type="entry name" value="RESPONSE_REGULATORY"/>
    <property type="match status" value="1"/>
</dbReference>
<protein>
    <submittedName>
        <fullName evidence="5">Response regulator receiver domain-containing protein</fullName>
    </submittedName>
</protein>
<keyword evidence="6" id="KW-1185">Reference proteome</keyword>
<evidence type="ECO:0000256" key="2">
    <source>
        <dbReference type="ARBA" id="ARBA00023012"/>
    </source>
</evidence>
<name>A0A4R7CWS3_9SPHI</name>
<organism evidence="5 6">
    <name type="scientific">Sphingobacterium paludis</name>
    <dbReference type="NCBI Taxonomy" id="1476465"/>
    <lineage>
        <taxon>Bacteria</taxon>
        <taxon>Pseudomonadati</taxon>
        <taxon>Bacteroidota</taxon>
        <taxon>Sphingobacteriia</taxon>
        <taxon>Sphingobacteriales</taxon>
        <taxon>Sphingobacteriaceae</taxon>
        <taxon>Sphingobacterium</taxon>
    </lineage>
</organism>
<dbReference type="InterPro" id="IPR011006">
    <property type="entry name" value="CheY-like_superfamily"/>
</dbReference>
<keyword evidence="1 3" id="KW-0597">Phosphoprotein</keyword>
<dbReference type="InterPro" id="IPR050595">
    <property type="entry name" value="Bact_response_regulator"/>
</dbReference>
<evidence type="ECO:0000256" key="3">
    <source>
        <dbReference type="PROSITE-ProRule" id="PRU00169"/>
    </source>
</evidence>
<proteinExistence type="predicted"/>
<dbReference type="SUPFAM" id="SSF52172">
    <property type="entry name" value="CheY-like"/>
    <property type="match status" value="1"/>
</dbReference>
<dbReference type="RefSeq" id="WP_133640477.1">
    <property type="nucleotide sequence ID" value="NZ_SNZV01000005.1"/>
</dbReference>
<feature type="domain" description="Response regulatory" evidence="4">
    <location>
        <begin position="5"/>
        <end position="119"/>
    </location>
</feature>
<dbReference type="SMART" id="SM00448">
    <property type="entry name" value="REC"/>
    <property type="match status" value="1"/>
</dbReference>
<dbReference type="GO" id="GO:0000160">
    <property type="term" value="P:phosphorelay signal transduction system"/>
    <property type="evidence" value="ECO:0007669"/>
    <property type="project" value="UniProtKB-KW"/>
</dbReference>
<comment type="caution">
    <text evidence="5">The sequence shown here is derived from an EMBL/GenBank/DDBJ whole genome shotgun (WGS) entry which is preliminary data.</text>
</comment>
<dbReference type="InterPro" id="IPR001789">
    <property type="entry name" value="Sig_transdc_resp-reg_receiver"/>
</dbReference>